<keyword evidence="5 7" id="KW-0472">Membrane</keyword>
<dbReference type="VEuPathDB" id="FungiDB:DEHA2C15466g"/>
<dbReference type="GeneID" id="2900793"/>
<feature type="transmembrane region" description="Helical" evidence="7">
    <location>
        <begin position="319"/>
        <end position="346"/>
    </location>
</feature>
<dbReference type="CDD" id="cd17323">
    <property type="entry name" value="MFS_Tpo1_MDR_like"/>
    <property type="match status" value="1"/>
</dbReference>
<sequence length="529" mass="58286">MTAHIKDVNYRESGNAAKNSSSNYNSPSTTSSDERSPSEEKDSLPKMGEGRPYPPIVGDPVDYMVSFDGSDDPTNPQNFSPRKKIILIFAIMSTCFTSTFGSSALSEAAVDISEKYHVGLEVATLCTSLFVLGYASGPVLWGPLSDVYGRKIILISSGFIYLTLNFAVATAENIQTIIICRFFSGFASAAPVVVCAAIIAEVSNTSNRGNIITMFVMVLLVGPLLAPIVNGFIVKNNSLGWRWCVYLVGILSSGALVLLVFLYPETHSGVILSRKAQVLRKKTGNWSIFAVHENTSLSFHDILTKSVTLPIRMLFSEPILLSVTLYNSFIFGLLYLLLTAIPIIFGSTGYGFSQGVSSLPYIATILGVEVGGIMNLFFDRRYLRIMKKAGKLVPEERLLPMMIGAVAFPCGLFWIAWTGQYPNKVHWIVPTIGTFFIGFGLICIFLPSLSYLVECYLPYTTSAVAGNTMVRYIFGAIFPLFSRQMFERLKVNWGGSLLGFISVLLLPIPFLFYKYGQLLRDKSRYALKN</sequence>
<feature type="compositionally biased region" description="Basic and acidic residues" evidence="6">
    <location>
        <begin position="32"/>
        <end position="44"/>
    </location>
</feature>
<dbReference type="KEGG" id="dha:DEHA2C15466g"/>
<evidence type="ECO:0000256" key="1">
    <source>
        <dbReference type="ARBA" id="ARBA00004141"/>
    </source>
</evidence>
<feature type="domain" description="Major facilitator superfamily (MFS) profile" evidence="8">
    <location>
        <begin position="87"/>
        <end position="519"/>
    </location>
</feature>
<dbReference type="InterPro" id="IPR011701">
    <property type="entry name" value="MFS"/>
</dbReference>
<feature type="compositionally biased region" description="Basic and acidic residues" evidence="6">
    <location>
        <begin position="1"/>
        <end position="10"/>
    </location>
</feature>
<feature type="transmembrane region" description="Helical" evidence="7">
    <location>
        <begin position="398"/>
        <end position="415"/>
    </location>
</feature>
<dbReference type="OMA" id="IIFSETH"/>
<dbReference type="AlphaFoldDB" id="Q6BTW2"/>
<feature type="transmembrane region" description="Helical" evidence="7">
    <location>
        <begin position="427"/>
        <end position="449"/>
    </location>
</feature>
<dbReference type="Pfam" id="PF07690">
    <property type="entry name" value="MFS_1"/>
    <property type="match status" value="1"/>
</dbReference>
<evidence type="ECO:0000256" key="3">
    <source>
        <dbReference type="ARBA" id="ARBA00022692"/>
    </source>
</evidence>
<dbReference type="FunFam" id="1.20.1250.20:FF:000011">
    <property type="entry name" value="MFS multidrug transporter, putative"/>
    <property type="match status" value="1"/>
</dbReference>
<feature type="region of interest" description="Disordered" evidence="6">
    <location>
        <begin position="1"/>
        <end position="56"/>
    </location>
</feature>
<dbReference type="Proteomes" id="UP000000599">
    <property type="component" value="Chromosome C"/>
</dbReference>
<keyword evidence="3 7" id="KW-0812">Transmembrane</keyword>
<dbReference type="InterPro" id="IPR036259">
    <property type="entry name" value="MFS_trans_sf"/>
</dbReference>
<reference evidence="9 10" key="1">
    <citation type="journal article" date="2004" name="Nature">
        <title>Genome evolution in yeasts.</title>
        <authorList>
            <consortium name="Genolevures"/>
            <person name="Dujon B."/>
            <person name="Sherman D."/>
            <person name="Fischer G."/>
            <person name="Durrens P."/>
            <person name="Casaregola S."/>
            <person name="Lafontaine I."/>
            <person name="de Montigny J."/>
            <person name="Marck C."/>
            <person name="Neuveglise C."/>
            <person name="Talla E."/>
            <person name="Goffard N."/>
            <person name="Frangeul L."/>
            <person name="Aigle M."/>
            <person name="Anthouard V."/>
            <person name="Babour A."/>
            <person name="Barbe V."/>
            <person name="Barnay S."/>
            <person name="Blanchin S."/>
            <person name="Beckerich J.M."/>
            <person name="Beyne E."/>
            <person name="Bleykasten C."/>
            <person name="Boisrame A."/>
            <person name="Boyer J."/>
            <person name="Cattolico L."/>
            <person name="Confanioleri F."/>
            <person name="de Daruvar A."/>
            <person name="Despons L."/>
            <person name="Fabre E."/>
            <person name="Fairhead C."/>
            <person name="Ferry-Dumazet H."/>
            <person name="Groppi A."/>
            <person name="Hantraye F."/>
            <person name="Hennequin C."/>
            <person name="Jauniaux N."/>
            <person name="Joyet P."/>
            <person name="Kachouri R."/>
            <person name="Kerrest A."/>
            <person name="Koszul R."/>
            <person name="Lemaire M."/>
            <person name="Lesur I."/>
            <person name="Ma L."/>
            <person name="Muller H."/>
            <person name="Nicaud J.M."/>
            <person name="Nikolski M."/>
            <person name="Oztas S."/>
            <person name="Ozier-Kalogeropoulos O."/>
            <person name="Pellenz S."/>
            <person name="Potier S."/>
            <person name="Richard G.F."/>
            <person name="Straub M.L."/>
            <person name="Suleau A."/>
            <person name="Swennene D."/>
            <person name="Tekaia F."/>
            <person name="Wesolowski-Louvel M."/>
            <person name="Westhof E."/>
            <person name="Wirth B."/>
            <person name="Zeniou-Meyer M."/>
            <person name="Zivanovic I."/>
            <person name="Bolotin-Fukuhara M."/>
            <person name="Thierry A."/>
            <person name="Bouchier C."/>
            <person name="Caudron B."/>
            <person name="Scarpelli C."/>
            <person name="Gaillardin C."/>
            <person name="Weissenbach J."/>
            <person name="Wincker P."/>
            <person name="Souciet J.L."/>
        </authorList>
    </citation>
    <scope>NUCLEOTIDE SEQUENCE [LARGE SCALE GENOMIC DNA]</scope>
    <source>
        <strain evidence="10">ATCC 36239 / CBS 767 / BCRC 21394 / JCM 1990 / NBRC 0083 / IGC 2968</strain>
    </source>
</reference>
<dbReference type="RefSeq" id="XP_458357.2">
    <property type="nucleotide sequence ID" value="XM_458357.1"/>
</dbReference>
<evidence type="ECO:0000313" key="9">
    <source>
        <dbReference type="EMBL" id="CAG86439.2"/>
    </source>
</evidence>
<evidence type="ECO:0000256" key="2">
    <source>
        <dbReference type="ARBA" id="ARBA00022448"/>
    </source>
</evidence>
<dbReference type="OrthoDB" id="9986881at2759"/>
<evidence type="ECO:0000256" key="7">
    <source>
        <dbReference type="SAM" id="Phobius"/>
    </source>
</evidence>
<gene>
    <name evidence="9" type="ordered locus">DEHA2C15466g</name>
</gene>
<protein>
    <submittedName>
        <fullName evidence="9">DEHA2C15466p</fullName>
    </submittedName>
</protein>
<dbReference type="PANTHER" id="PTHR23502">
    <property type="entry name" value="MAJOR FACILITATOR SUPERFAMILY"/>
    <property type="match status" value="1"/>
</dbReference>
<feature type="transmembrane region" description="Helical" evidence="7">
    <location>
        <begin position="358"/>
        <end position="378"/>
    </location>
</feature>
<evidence type="ECO:0000259" key="8">
    <source>
        <dbReference type="PROSITE" id="PS50850"/>
    </source>
</evidence>
<dbReference type="SUPFAM" id="SSF103473">
    <property type="entry name" value="MFS general substrate transporter"/>
    <property type="match status" value="1"/>
</dbReference>
<dbReference type="EMBL" id="CR382135">
    <property type="protein sequence ID" value="CAG86439.2"/>
    <property type="molecule type" value="Genomic_DNA"/>
</dbReference>
<evidence type="ECO:0000313" key="10">
    <source>
        <dbReference type="Proteomes" id="UP000000599"/>
    </source>
</evidence>
<feature type="transmembrane region" description="Helical" evidence="7">
    <location>
        <begin position="240"/>
        <end position="263"/>
    </location>
</feature>
<dbReference type="PANTHER" id="PTHR23502:SF31">
    <property type="entry name" value="POLYAMINE TRANSPORTER 1"/>
    <property type="match status" value="1"/>
</dbReference>
<organism evidence="9 10">
    <name type="scientific">Debaryomyces hansenii (strain ATCC 36239 / CBS 767 / BCRC 21394 / JCM 1990 / NBRC 0083 / IGC 2968)</name>
    <name type="common">Yeast</name>
    <name type="synonym">Torulaspora hansenii</name>
    <dbReference type="NCBI Taxonomy" id="284592"/>
    <lineage>
        <taxon>Eukaryota</taxon>
        <taxon>Fungi</taxon>
        <taxon>Dikarya</taxon>
        <taxon>Ascomycota</taxon>
        <taxon>Saccharomycotina</taxon>
        <taxon>Pichiomycetes</taxon>
        <taxon>Debaryomycetaceae</taxon>
        <taxon>Debaryomyces</taxon>
    </lineage>
</organism>
<feature type="transmembrane region" description="Helical" evidence="7">
    <location>
        <begin position="85"/>
        <end position="106"/>
    </location>
</feature>
<keyword evidence="10" id="KW-1185">Reference proteome</keyword>
<comment type="subcellular location">
    <subcellularLocation>
        <location evidence="1">Membrane</location>
        <topology evidence="1">Multi-pass membrane protein</topology>
    </subcellularLocation>
</comment>
<evidence type="ECO:0000256" key="4">
    <source>
        <dbReference type="ARBA" id="ARBA00022989"/>
    </source>
</evidence>
<dbReference type="HOGENOM" id="CLU_008455_11_4_1"/>
<feature type="transmembrane region" description="Helical" evidence="7">
    <location>
        <begin position="456"/>
        <end position="481"/>
    </location>
</feature>
<dbReference type="Gene3D" id="1.20.1250.20">
    <property type="entry name" value="MFS general substrate transporter like domains"/>
    <property type="match status" value="1"/>
</dbReference>
<feature type="transmembrane region" description="Helical" evidence="7">
    <location>
        <begin position="493"/>
        <end position="513"/>
    </location>
</feature>
<name>Q6BTW2_DEBHA</name>
<dbReference type="eggNOG" id="KOG0255">
    <property type="taxonomic scope" value="Eukaryota"/>
</dbReference>
<keyword evidence="2" id="KW-0813">Transport</keyword>
<dbReference type="GO" id="GO:0022857">
    <property type="term" value="F:transmembrane transporter activity"/>
    <property type="evidence" value="ECO:0007669"/>
    <property type="project" value="InterPro"/>
</dbReference>
<feature type="transmembrane region" description="Helical" evidence="7">
    <location>
        <begin position="152"/>
        <end position="170"/>
    </location>
</feature>
<feature type="transmembrane region" description="Helical" evidence="7">
    <location>
        <begin position="211"/>
        <end position="234"/>
    </location>
</feature>
<feature type="transmembrane region" description="Helical" evidence="7">
    <location>
        <begin position="118"/>
        <end position="140"/>
    </location>
</feature>
<accession>Q6BTW2</accession>
<evidence type="ECO:0000256" key="6">
    <source>
        <dbReference type="SAM" id="MobiDB-lite"/>
    </source>
</evidence>
<feature type="transmembrane region" description="Helical" evidence="7">
    <location>
        <begin position="176"/>
        <end position="199"/>
    </location>
</feature>
<dbReference type="GO" id="GO:0005886">
    <property type="term" value="C:plasma membrane"/>
    <property type="evidence" value="ECO:0007669"/>
    <property type="project" value="TreeGrafter"/>
</dbReference>
<dbReference type="InParanoid" id="Q6BTW2"/>
<feature type="compositionally biased region" description="Low complexity" evidence="6">
    <location>
        <begin position="13"/>
        <end position="31"/>
    </location>
</feature>
<dbReference type="InterPro" id="IPR020846">
    <property type="entry name" value="MFS_dom"/>
</dbReference>
<evidence type="ECO:0000256" key="5">
    <source>
        <dbReference type="ARBA" id="ARBA00023136"/>
    </source>
</evidence>
<keyword evidence="4 7" id="KW-1133">Transmembrane helix</keyword>
<dbReference type="PROSITE" id="PS50850">
    <property type="entry name" value="MFS"/>
    <property type="match status" value="1"/>
</dbReference>
<proteinExistence type="predicted"/>